<dbReference type="OrthoDB" id="9802752at2"/>
<dbReference type="InterPro" id="IPR036597">
    <property type="entry name" value="Fido-like_dom_sf"/>
</dbReference>
<dbReference type="Gene3D" id="1.20.120.1870">
    <property type="entry name" value="Fic/DOC protein, Fido domain"/>
    <property type="match status" value="1"/>
</dbReference>
<comment type="caution">
    <text evidence="2">The sequence shown here is derived from an EMBL/GenBank/DDBJ whole genome shotgun (WGS) entry which is preliminary data.</text>
</comment>
<sequence>MFDFSYFDAEHAIYVHDQIIINSGGILGMLNKGLLESSIEHLKNDLYYPNLEDKLTHLFFSVNKNHCFQDGNKRASIALSAYFLEINNCGFIVPRFIEQMENIAVDVADNKINKELLSEIILSLLYELDYSEDLKLKIIFAKLN</sequence>
<reference evidence="2 3" key="1">
    <citation type="submission" date="2018-05" db="EMBL/GenBank/DDBJ databases">
        <title>Flavobacterium sp. strain IMCC34759, incomplete genome.</title>
        <authorList>
            <person name="Joung Y."/>
            <person name="Cho J."/>
        </authorList>
    </citation>
    <scope>NUCLEOTIDE SEQUENCE [LARGE SCALE GENOMIC DNA]</scope>
    <source>
        <strain evidence="2 3">IMCC34759</strain>
    </source>
</reference>
<dbReference type="PANTHER" id="PTHR39426">
    <property type="entry name" value="HOMOLOGY TO DEATH-ON-CURING PROTEIN OF PHAGE P1"/>
    <property type="match status" value="1"/>
</dbReference>
<dbReference type="SUPFAM" id="SSF140931">
    <property type="entry name" value="Fic-like"/>
    <property type="match status" value="1"/>
</dbReference>
<dbReference type="InterPro" id="IPR053737">
    <property type="entry name" value="Type_II_TA_Toxin"/>
</dbReference>
<evidence type="ECO:0000313" key="3">
    <source>
        <dbReference type="Proteomes" id="UP000247903"/>
    </source>
</evidence>
<proteinExistence type="predicted"/>
<evidence type="ECO:0000259" key="1">
    <source>
        <dbReference type="PROSITE" id="PS51459"/>
    </source>
</evidence>
<dbReference type="PANTHER" id="PTHR39426:SF1">
    <property type="entry name" value="HOMOLOGY TO DEATH-ON-CURING PROTEIN OF PHAGE P1"/>
    <property type="match status" value="1"/>
</dbReference>
<keyword evidence="3" id="KW-1185">Reference proteome</keyword>
<dbReference type="EMBL" id="QJHK01000016">
    <property type="protein sequence ID" value="PXY39612.1"/>
    <property type="molecule type" value="Genomic_DNA"/>
</dbReference>
<name>A0A2V4BM45_9FLAO</name>
<dbReference type="Proteomes" id="UP000247903">
    <property type="component" value="Unassembled WGS sequence"/>
</dbReference>
<feature type="domain" description="Fido" evidence="1">
    <location>
        <begin position="7"/>
        <end position="127"/>
    </location>
</feature>
<dbReference type="RefSeq" id="WP_110307713.1">
    <property type="nucleotide sequence ID" value="NZ_QJHK01000016.1"/>
</dbReference>
<dbReference type="GO" id="GO:0016301">
    <property type="term" value="F:kinase activity"/>
    <property type="evidence" value="ECO:0007669"/>
    <property type="project" value="InterPro"/>
</dbReference>
<dbReference type="NCBIfam" id="TIGR01550">
    <property type="entry name" value="DOC_P1"/>
    <property type="match status" value="1"/>
</dbReference>
<dbReference type="PROSITE" id="PS51459">
    <property type="entry name" value="FIDO"/>
    <property type="match status" value="1"/>
</dbReference>
<protein>
    <submittedName>
        <fullName evidence="2">Type II toxin-antitoxin system death-on-curing family toxin</fullName>
    </submittedName>
</protein>
<dbReference type="InterPro" id="IPR003812">
    <property type="entry name" value="Fido"/>
</dbReference>
<gene>
    <name evidence="2" type="ORF">DMB65_16415</name>
</gene>
<dbReference type="InterPro" id="IPR006440">
    <property type="entry name" value="Doc"/>
</dbReference>
<evidence type="ECO:0000313" key="2">
    <source>
        <dbReference type="EMBL" id="PXY39612.1"/>
    </source>
</evidence>
<dbReference type="AlphaFoldDB" id="A0A2V4BM45"/>
<accession>A0A2V4BM45</accession>
<dbReference type="Pfam" id="PF02661">
    <property type="entry name" value="Fic"/>
    <property type="match status" value="1"/>
</dbReference>
<organism evidence="2 3">
    <name type="scientific">Flavobacterium cheongpyeongense</name>
    <dbReference type="NCBI Taxonomy" id="2212651"/>
    <lineage>
        <taxon>Bacteria</taxon>
        <taxon>Pseudomonadati</taxon>
        <taxon>Bacteroidota</taxon>
        <taxon>Flavobacteriia</taxon>
        <taxon>Flavobacteriales</taxon>
        <taxon>Flavobacteriaceae</taxon>
        <taxon>Flavobacterium</taxon>
    </lineage>
</organism>